<protein>
    <submittedName>
        <fullName evidence="1">Uncharacterized protein</fullName>
    </submittedName>
</protein>
<dbReference type="EMBL" id="JAAPAO010000656">
    <property type="protein sequence ID" value="KAF4655438.1"/>
    <property type="molecule type" value="Genomic_DNA"/>
</dbReference>
<reference evidence="1 2" key="1">
    <citation type="submission" date="2020-04" db="EMBL/GenBank/DDBJ databases">
        <title>Perkinsus chesapeaki whole genome sequence.</title>
        <authorList>
            <person name="Bogema D.R."/>
        </authorList>
    </citation>
    <scope>NUCLEOTIDE SEQUENCE [LARGE SCALE GENOMIC DNA]</scope>
    <source>
        <strain evidence="1">ATCC PRA-425</strain>
    </source>
</reference>
<evidence type="ECO:0000313" key="2">
    <source>
        <dbReference type="Proteomes" id="UP000591131"/>
    </source>
</evidence>
<dbReference type="AlphaFoldDB" id="A0A7J6L8A3"/>
<organism evidence="1 2">
    <name type="scientific">Perkinsus chesapeaki</name>
    <name type="common">Clam parasite</name>
    <name type="synonym">Perkinsus andrewsi</name>
    <dbReference type="NCBI Taxonomy" id="330153"/>
    <lineage>
        <taxon>Eukaryota</taxon>
        <taxon>Sar</taxon>
        <taxon>Alveolata</taxon>
        <taxon>Perkinsozoa</taxon>
        <taxon>Perkinsea</taxon>
        <taxon>Perkinsida</taxon>
        <taxon>Perkinsidae</taxon>
        <taxon>Perkinsus</taxon>
    </lineage>
</organism>
<name>A0A7J6L8A3_PERCH</name>
<keyword evidence="2" id="KW-1185">Reference proteome</keyword>
<gene>
    <name evidence="1" type="ORF">FOL47_009424</name>
</gene>
<accession>A0A7J6L8A3</accession>
<evidence type="ECO:0000313" key="1">
    <source>
        <dbReference type="EMBL" id="KAF4655438.1"/>
    </source>
</evidence>
<comment type="caution">
    <text evidence="1">The sequence shown here is derived from an EMBL/GenBank/DDBJ whole genome shotgun (WGS) entry which is preliminary data.</text>
</comment>
<dbReference type="Proteomes" id="UP000591131">
    <property type="component" value="Unassembled WGS sequence"/>
</dbReference>
<proteinExistence type="predicted"/>
<sequence length="106" mass="12323">MTKLTVERLEVAGESKRLETEATMEKCYWARGISALKEHKTAIQKRKTLERIRREIIVDGDRQSMRATFDLWHLVARRGARLSSIRRSGANRTVRTVVAAWRAETR</sequence>